<sequence>MARKRKRVVTKVVTDIKVKGERSAPAPPPPQAPKKPEPFPVKALIKVFHNLDIITATSFRLASHEFETIYQEHFAEVFKGYNLPQPLSLELRIQYANGTGYFLKDCLKSWMPAHLVYDDYGKKFVTVDNLGKAFLKDIGAWEEARDASRTWRKTMNERKKLLVEDKRKFFEELGLDTSTMDFSWEMQAMGVESMDLEPESDNDEEASRLMAPRGGVQIVEPRSSFLNNEDEKQAFTPSVKVLRTSPKPGDDQAGKPVANRGRVRPPKRRQAPPIKLTSTS</sequence>
<name>A0A2J6QZ57_HYAVF</name>
<keyword evidence="3" id="KW-1185">Reference proteome</keyword>
<protein>
    <recommendedName>
        <fullName evidence="4">F-box domain-containing protein</fullName>
    </recommendedName>
</protein>
<evidence type="ECO:0000313" key="2">
    <source>
        <dbReference type="EMBL" id="PMD31511.1"/>
    </source>
</evidence>
<evidence type="ECO:0008006" key="4">
    <source>
        <dbReference type="Google" id="ProtNLM"/>
    </source>
</evidence>
<feature type="compositionally biased region" description="Acidic residues" evidence="1">
    <location>
        <begin position="194"/>
        <end position="204"/>
    </location>
</feature>
<dbReference type="Proteomes" id="UP000235786">
    <property type="component" value="Unassembled WGS sequence"/>
</dbReference>
<feature type="compositionally biased region" description="Basic residues" evidence="1">
    <location>
        <begin position="261"/>
        <end position="270"/>
    </location>
</feature>
<reference evidence="2 3" key="1">
    <citation type="submission" date="2016-04" db="EMBL/GenBank/DDBJ databases">
        <title>A degradative enzymes factory behind the ericoid mycorrhizal symbiosis.</title>
        <authorList>
            <consortium name="DOE Joint Genome Institute"/>
            <person name="Martino E."/>
            <person name="Morin E."/>
            <person name="Grelet G."/>
            <person name="Kuo A."/>
            <person name="Kohler A."/>
            <person name="Daghino S."/>
            <person name="Barry K."/>
            <person name="Choi C."/>
            <person name="Cichocki N."/>
            <person name="Clum A."/>
            <person name="Copeland A."/>
            <person name="Hainaut M."/>
            <person name="Haridas S."/>
            <person name="Labutti K."/>
            <person name="Lindquist E."/>
            <person name="Lipzen A."/>
            <person name="Khouja H.-R."/>
            <person name="Murat C."/>
            <person name="Ohm R."/>
            <person name="Olson A."/>
            <person name="Spatafora J."/>
            <person name="Veneault-Fourrey C."/>
            <person name="Henrissat B."/>
            <person name="Grigoriev I."/>
            <person name="Martin F."/>
            <person name="Perotto S."/>
        </authorList>
    </citation>
    <scope>NUCLEOTIDE SEQUENCE [LARGE SCALE GENOMIC DNA]</scope>
    <source>
        <strain evidence="2 3">F</strain>
    </source>
</reference>
<evidence type="ECO:0000313" key="3">
    <source>
        <dbReference type="Proteomes" id="UP000235786"/>
    </source>
</evidence>
<feature type="region of interest" description="Disordered" evidence="1">
    <location>
        <begin position="194"/>
        <end position="280"/>
    </location>
</feature>
<accession>A0A2J6QZ57</accession>
<dbReference type="EMBL" id="KZ613962">
    <property type="protein sequence ID" value="PMD31511.1"/>
    <property type="molecule type" value="Genomic_DNA"/>
</dbReference>
<proteinExistence type="predicted"/>
<organism evidence="2 3">
    <name type="scientific">Hyaloscypha variabilis (strain UAMH 11265 / GT02V1 / F)</name>
    <name type="common">Meliniomyces variabilis</name>
    <dbReference type="NCBI Taxonomy" id="1149755"/>
    <lineage>
        <taxon>Eukaryota</taxon>
        <taxon>Fungi</taxon>
        <taxon>Dikarya</taxon>
        <taxon>Ascomycota</taxon>
        <taxon>Pezizomycotina</taxon>
        <taxon>Leotiomycetes</taxon>
        <taxon>Helotiales</taxon>
        <taxon>Hyaloscyphaceae</taxon>
        <taxon>Hyaloscypha</taxon>
        <taxon>Hyaloscypha variabilis</taxon>
    </lineage>
</organism>
<gene>
    <name evidence="2" type="ORF">L207DRAFT_591465</name>
</gene>
<evidence type="ECO:0000256" key="1">
    <source>
        <dbReference type="SAM" id="MobiDB-lite"/>
    </source>
</evidence>
<dbReference type="AlphaFoldDB" id="A0A2J6QZ57"/>
<dbReference type="OrthoDB" id="3557014at2759"/>